<evidence type="ECO:0000313" key="1">
    <source>
        <dbReference type="EMBL" id="KOX73581.1"/>
    </source>
</evidence>
<sequence length="185" mass="20782">MAKNAADVLKIRAIDITTRVIDVIAPGIDSLNFRREKSRVARKPVVKTLSNDKVVTTPPICFPRERYAPSTSHSTRLMNLLIGLAVEWIDRREVTSFSKAQIRHINRLTELQDGISNDDSPDFAPIEPMNFFDTGGFQPLLSYSLTEKRPILLVLVFSIAVHEIDSGGFTSENDYLVAQSLEHML</sequence>
<proteinExistence type="predicted"/>
<dbReference type="EMBL" id="KQ435794">
    <property type="protein sequence ID" value="KOX73581.1"/>
    <property type="molecule type" value="Genomic_DNA"/>
</dbReference>
<keyword evidence="2" id="KW-1185">Reference proteome</keyword>
<name>A0A0N0BFN4_9HYME</name>
<evidence type="ECO:0000313" key="2">
    <source>
        <dbReference type="Proteomes" id="UP000053105"/>
    </source>
</evidence>
<organism evidence="1 2">
    <name type="scientific">Melipona quadrifasciata</name>
    <dbReference type="NCBI Taxonomy" id="166423"/>
    <lineage>
        <taxon>Eukaryota</taxon>
        <taxon>Metazoa</taxon>
        <taxon>Ecdysozoa</taxon>
        <taxon>Arthropoda</taxon>
        <taxon>Hexapoda</taxon>
        <taxon>Insecta</taxon>
        <taxon>Pterygota</taxon>
        <taxon>Neoptera</taxon>
        <taxon>Endopterygota</taxon>
        <taxon>Hymenoptera</taxon>
        <taxon>Apocrita</taxon>
        <taxon>Aculeata</taxon>
        <taxon>Apoidea</taxon>
        <taxon>Anthophila</taxon>
        <taxon>Apidae</taxon>
        <taxon>Melipona</taxon>
    </lineage>
</organism>
<reference evidence="1 2" key="1">
    <citation type="submission" date="2015-07" db="EMBL/GenBank/DDBJ databases">
        <title>The genome of Melipona quadrifasciata.</title>
        <authorList>
            <person name="Pan H."/>
            <person name="Kapheim K."/>
        </authorList>
    </citation>
    <scope>NUCLEOTIDE SEQUENCE [LARGE SCALE GENOMIC DNA]</scope>
    <source>
        <strain evidence="1">0111107301</strain>
        <tissue evidence="1">Whole body</tissue>
    </source>
</reference>
<dbReference type="Proteomes" id="UP000053105">
    <property type="component" value="Unassembled WGS sequence"/>
</dbReference>
<protein>
    <submittedName>
        <fullName evidence="1">Uncharacterized protein</fullName>
    </submittedName>
</protein>
<accession>A0A0N0BFN4</accession>
<dbReference type="AlphaFoldDB" id="A0A0N0BFN4"/>
<gene>
    <name evidence="1" type="ORF">WN51_13658</name>
</gene>